<dbReference type="RefSeq" id="WP_106757799.1">
    <property type="nucleotide sequence ID" value="NZ_PXWF02000211.1"/>
</dbReference>
<dbReference type="EMBL" id="PXWF02000211">
    <property type="protein sequence ID" value="PWF47981.1"/>
    <property type="molecule type" value="Genomic_DNA"/>
</dbReference>
<proteinExistence type="predicted"/>
<protein>
    <submittedName>
        <fullName evidence="1">Uncharacterized protein</fullName>
    </submittedName>
</protein>
<keyword evidence="2" id="KW-1185">Reference proteome</keyword>
<reference evidence="1 2" key="1">
    <citation type="submission" date="2018-04" db="EMBL/GenBank/DDBJ databases">
        <title>Massilia violaceinigra sp. nov., a novel purple-pigmented bacterium isolated from Tianshan glacier, Xinjiang, China.</title>
        <authorList>
            <person name="Wang H."/>
        </authorList>
    </citation>
    <scope>NUCLEOTIDE SEQUENCE [LARGE SCALE GENOMIC DNA]</scope>
    <source>
        <strain evidence="1 2">B448-2</strain>
    </source>
</reference>
<organism evidence="1 2">
    <name type="scientific">Massilia glaciei</name>
    <dbReference type="NCBI Taxonomy" id="1524097"/>
    <lineage>
        <taxon>Bacteria</taxon>
        <taxon>Pseudomonadati</taxon>
        <taxon>Pseudomonadota</taxon>
        <taxon>Betaproteobacteria</taxon>
        <taxon>Burkholderiales</taxon>
        <taxon>Oxalobacteraceae</taxon>
        <taxon>Telluria group</taxon>
        <taxon>Massilia</taxon>
    </lineage>
</organism>
<dbReference type="Proteomes" id="UP000241421">
    <property type="component" value="Unassembled WGS sequence"/>
</dbReference>
<dbReference type="AlphaFoldDB" id="A0A2U2HKE8"/>
<gene>
    <name evidence="1" type="ORF">C7C56_012905</name>
</gene>
<evidence type="ECO:0000313" key="2">
    <source>
        <dbReference type="Proteomes" id="UP000241421"/>
    </source>
</evidence>
<accession>A0A2U2HKE8</accession>
<name>A0A2U2HKE8_9BURK</name>
<comment type="caution">
    <text evidence="1">The sequence shown here is derived from an EMBL/GenBank/DDBJ whole genome shotgun (WGS) entry which is preliminary data.</text>
</comment>
<sequence>MQTNTELLQAIMRELAAPGAGPSAAAAGAGLCGRVGHKFGPLVGPATLALLFGRSLETHRARFPWLPRSAEPAALERSFGAREAHEVAAATGAVLDTFITQMATQIGTRLTHQFLRSVFPAATPAPPQENPE</sequence>
<evidence type="ECO:0000313" key="1">
    <source>
        <dbReference type="EMBL" id="PWF47981.1"/>
    </source>
</evidence>